<dbReference type="PANTHER" id="PTHR45138:SF9">
    <property type="entry name" value="DIGUANYLATE CYCLASE DGCM-RELATED"/>
    <property type="match status" value="1"/>
</dbReference>
<dbReference type="SUPFAM" id="SSF55781">
    <property type="entry name" value="GAF domain-like"/>
    <property type="match status" value="2"/>
</dbReference>
<reference evidence="2" key="1">
    <citation type="submission" date="2019-12" db="EMBL/GenBank/DDBJ databases">
        <authorList>
            <person name="zhang j."/>
            <person name="sun C.M."/>
        </authorList>
    </citation>
    <scope>NUCLEOTIDE SEQUENCE</scope>
    <source>
        <strain evidence="2">NS-1</strain>
    </source>
</reference>
<organism evidence="2 3">
    <name type="scientific">Iocasia fonsfrigidae</name>
    <dbReference type="NCBI Taxonomy" id="2682810"/>
    <lineage>
        <taxon>Bacteria</taxon>
        <taxon>Bacillati</taxon>
        <taxon>Bacillota</taxon>
        <taxon>Clostridia</taxon>
        <taxon>Halanaerobiales</taxon>
        <taxon>Halanaerobiaceae</taxon>
        <taxon>Iocasia</taxon>
    </lineage>
</organism>
<dbReference type="EMBL" id="CP046640">
    <property type="protein sequence ID" value="QTL97988.1"/>
    <property type="molecule type" value="Genomic_DNA"/>
</dbReference>
<dbReference type="NCBIfam" id="TIGR00254">
    <property type="entry name" value="GGDEF"/>
    <property type="match status" value="1"/>
</dbReference>
<evidence type="ECO:0000259" key="1">
    <source>
        <dbReference type="PROSITE" id="PS50887"/>
    </source>
</evidence>
<dbReference type="InterPro" id="IPR029787">
    <property type="entry name" value="Nucleotide_cyclase"/>
</dbReference>
<accession>A0A8A7KEA8</accession>
<name>A0A8A7KEA8_9FIRM</name>
<sequence>MVGKNLIEDFLEFCLSLDASVSKEFIMDSIHNFAVNHFPIIRSGLFLEKEKKLTIIPKNNFNTSEMPPERYLLKEIKANRGLIIEELNNEYKLFPGLEEQDNPSNIIILPLYDGADYIGFLFFYTGTVVELNNLEESVLLLTGKFFSIILNKNILYNKMEQRLAELLTLQNVSDFVNSTLDFEKLIDITLDAIVGLIGLRSCSITVFIDKLFDDVFSRKQKALIASMENKKEIVIDLNKGIYKKLASKRSLISGMVEINDGDDIFSFFPSKEISNNTRYQYIVLPINKGNELYGSINIFDPTLEHLNNIQHNFLESFVNQFSIALQNAKLYRKQEEMANKDGLTGLFNHGYFQNRLSLLLNEKSKWPISLLLLDIDDFKKVNDQYGHLIGDKVLKELAVIFKKYTRDGDLVARYGGEEFAILLPETDLAKADALANRLVKIIDNNKIKLDNERLHITVSMGVAEYTPDQSKEYFIDTVDQLLYQAKDNGKNRVETAE</sequence>
<feature type="domain" description="GGDEF" evidence="1">
    <location>
        <begin position="366"/>
        <end position="497"/>
    </location>
</feature>
<dbReference type="GO" id="GO:0052621">
    <property type="term" value="F:diguanylate cyclase activity"/>
    <property type="evidence" value="ECO:0007669"/>
    <property type="project" value="TreeGrafter"/>
</dbReference>
<dbReference type="SMART" id="SM00267">
    <property type="entry name" value="GGDEF"/>
    <property type="match status" value="1"/>
</dbReference>
<dbReference type="CDD" id="cd01949">
    <property type="entry name" value="GGDEF"/>
    <property type="match status" value="1"/>
</dbReference>
<dbReference type="RefSeq" id="WP_230869589.1">
    <property type="nucleotide sequence ID" value="NZ_CP046640.1"/>
</dbReference>
<dbReference type="PROSITE" id="PS50887">
    <property type="entry name" value="GGDEF"/>
    <property type="match status" value="1"/>
</dbReference>
<gene>
    <name evidence="2" type="ORF">GM661_08350</name>
</gene>
<dbReference type="Pfam" id="PF00990">
    <property type="entry name" value="GGDEF"/>
    <property type="match status" value="1"/>
</dbReference>
<dbReference type="InterPro" id="IPR029016">
    <property type="entry name" value="GAF-like_dom_sf"/>
</dbReference>
<dbReference type="Gene3D" id="3.30.70.270">
    <property type="match status" value="1"/>
</dbReference>
<keyword evidence="3" id="KW-1185">Reference proteome</keyword>
<dbReference type="SUPFAM" id="SSF55073">
    <property type="entry name" value="Nucleotide cyclase"/>
    <property type="match status" value="1"/>
</dbReference>
<dbReference type="Proteomes" id="UP000665020">
    <property type="component" value="Chromosome"/>
</dbReference>
<dbReference type="PANTHER" id="PTHR45138">
    <property type="entry name" value="REGULATORY COMPONENTS OF SENSORY TRANSDUCTION SYSTEM"/>
    <property type="match status" value="1"/>
</dbReference>
<dbReference type="GO" id="GO:0043709">
    <property type="term" value="P:cell adhesion involved in single-species biofilm formation"/>
    <property type="evidence" value="ECO:0007669"/>
    <property type="project" value="TreeGrafter"/>
</dbReference>
<dbReference type="KEGG" id="ifn:GM661_08350"/>
<dbReference type="GO" id="GO:1902201">
    <property type="term" value="P:negative regulation of bacterial-type flagellum-dependent cell motility"/>
    <property type="evidence" value="ECO:0007669"/>
    <property type="project" value="TreeGrafter"/>
</dbReference>
<proteinExistence type="predicted"/>
<dbReference type="AlphaFoldDB" id="A0A8A7KEA8"/>
<dbReference type="InterPro" id="IPR050469">
    <property type="entry name" value="Diguanylate_Cyclase"/>
</dbReference>
<dbReference type="FunFam" id="3.30.70.270:FF:000001">
    <property type="entry name" value="Diguanylate cyclase domain protein"/>
    <property type="match status" value="1"/>
</dbReference>
<protein>
    <submittedName>
        <fullName evidence="2">Diguanylate cyclase</fullName>
    </submittedName>
</protein>
<dbReference type="InterPro" id="IPR000160">
    <property type="entry name" value="GGDEF_dom"/>
</dbReference>
<dbReference type="InterPro" id="IPR043128">
    <property type="entry name" value="Rev_trsase/Diguanyl_cyclase"/>
</dbReference>
<evidence type="ECO:0000313" key="2">
    <source>
        <dbReference type="EMBL" id="QTL97988.1"/>
    </source>
</evidence>
<evidence type="ECO:0000313" key="3">
    <source>
        <dbReference type="Proteomes" id="UP000665020"/>
    </source>
</evidence>
<dbReference type="Gene3D" id="3.30.450.40">
    <property type="match status" value="1"/>
</dbReference>
<dbReference type="GO" id="GO:0005886">
    <property type="term" value="C:plasma membrane"/>
    <property type="evidence" value="ECO:0007669"/>
    <property type="project" value="TreeGrafter"/>
</dbReference>